<accession>A0A803QAC3</accession>
<keyword evidence="3" id="KW-1185">Reference proteome</keyword>
<sequence length="82" mass="9264">MAADTPRNEENQLGETTQRLGNEHQTSHRTNTIETPHFGRNGGEFEQTGDEILERQSEDAYDPTRYVLLVELENRATSTATS</sequence>
<dbReference type="Proteomes" id="UP000596661">
    <property type="component" value="Chromosome 8"/>
</dbReference>
<feature type="region of interest" description="Disordered" evidence="1">
    <location>
        <begin position="1"/>
        <end position="46"/>
    </location>
</feature>
<reference evidence="2" key="2">
    <citation type="submission" date="2021-03" db="UniProtKB">
        <authorList>
            <consortium name="EnsemblPlants"/>
        </authorList>
    </citation>
    <scope>IDENTIFICATION</scope>
</reference>
<organism evidence="2 3">
    <name type="scientific">Cannabis sativa</name>
    <name type="common">Hemp</name>
    <name type="synonym">Marijuana</name>
    <dbReference type="NCBI Taxonomy" id="3483"/>
    <lineage>
        <taxon>Eukaryota</taxon>
        <taxon>Viridiplantae</taxon>
        <taxon>Streptophyta</taxon>
        <taxon>Embryophyta</taxon>
        <taxon>Tracheophyta</taxon>
        <taxon>Spermatophyta</taxon>
        <taxon>Magnoliopsida</taxon>
        <taxon>eudicotyledons</taxon>
        <taxon>Gunneridae</taxon>
        <taxon>Pentapetalae</taxon>
        <taxon>rosids</taxon>
        <taxon>fabids</taxon>
        <taxon>Rosales</taxon>
        <taxon>Cannabaceae</taxon>
        <taxon>Cannabis</taxon>
    </lineage>
</organism>
<feature type="compositionally biased region" description="Polar residues" evidence="1">
    <location>
        <begin position="11"/>
        <end position="20"/>
    </location>
</feature>
<name>A0A803QAC3_CANSA</name>
<evidence type="ECO:0000313" key="2">
    <source>
        <dbReference type="EnsemblPlants" id="cds.evm.model.08.1960"/>
    </source>
</evidence>
<evidence type="ECO:0000256" key="1">
    <source>
        <dbReference type="SAM" id="MobiDB-lite"/>
    </source>
</evidence>
<dbReference type="Gramene" id="evm.model.08.1960">
    <property type="protein sequence ID" value="cds.evm.model.08.1960"/>
    <property type="gene ID" value="evm.TU.08.1960"/>
</dbReference>
<dbReference type="AlphaFoldDB" id="A0A803QAC3"/>
<reference evidence="2" key="1">
    <citation type="submission" date="2018-11" db="EMBL/GenBank/DDBJ databases">
        <authorList>
            <person name="Grassa J C."/>
        </authorList>
    </citation>
    <scope>NUCLEOTIDE SEQUENCE [LARGE SCALE GENOMIC DNA]</scope>
</reference>
<dbReference type="EMBL" id="UZAU01000717">
    <property type="status" value="NOT_ANNOTATED_CDS"/>
    <property type="molecule type" value="Genomic_DNA"/>
</dbReference>
<protein>
    <submittedName>
        <fullName evidence="2">Uncharacterized protein</fullName>
    </submittedName>
</protein>
<proteinExistence type="predicted"/>
<dbReference type="EnsemblPlants" id="evm.model.08.1960">
    <property type="protein sequence ID" value="cds.evm.model.08.1960"/>
    <property type="gene ID" value="evm.TU.08.1960"/>
</dbReference>
<evidence type="ECO:0000313" key="3">
    <source>
        <dbReference type="Proteomes" id="UP000596661"/>
    </source>
</evidence>
<feature type="compositionally biased region" description="Basic and acidic residues" evidence="1">
    <location>
        <begin position="1"/>
        <end position="10"/>
    </location>
</feature>